<accession>A0A1R3GWL7</accession>
<dbReference type="InterPro" id="IPR057135">
    <property type="entry name" value="At4g27190-like_LRR"/>
</dbReference>
<feature type="compositionally biased region" description="Acidic residues" evidence="10">
    <location>
        <begin position="543"/>
        <end position="574"/>
    </location>
</feature>
<sequence length="602" mass="68980">MKKQQDQRLKPAAAENLRPEEQHPPQKCPRCESFNTKFCYYNNYSLSQPRFFCKTCRRYWTEGGSLRNVPVGGGCRKSNRIANSKASSSGENSRPLIPPSNPMISSTSASSLSDIPSMGSYFYPRGGFLSPFGSSNLGLLQGFVGFPSFGFPEAKDLEILSLRRSDIEMLPVDIGQLVTLRSDTSINHLHPGIKMLLERTEDLYLRGLEGDDNAAERNEEDQCSLLFGAKMVFSSLTRLFIDGRDNLKYLLSASMARSLVQLNHFEVLYCERLIEIIHTEGDVEEVTKDGMMIQIFPKLEYLRLQYLRKLERFCSGSHLELSSLKNLEIRSCPSFITFVSDSIMKNETHRYHTGEEAEENKSEIDFSFLFNEKVAVPSLVVLALFEGNCSKWKKIWHPKLTPNSFAKLKFLILDQCDGLSSIFPFIMVDMIQKLEYMEITHCDNLESIIEPSKLPFTESSFKFVFPKVSCLKLESLSELQSFYPSMHTTEWPALKELVVTGCNNVKLFAPKNLDSQPDILPDEQPLFWFSKEAFPCLKKLRTEDEEEEKEDDDDGDDDDEDDYDDDDDDDDYDDREAFPCLKKLRTDQDAKEILVEEEEEEK</sequence>
<dbReference type="PANTHER" id="PTHR31992:SF313">
    <property type="entry name" value="DOF ZINC FINGER PROTEIN DOF5.7"/>
    <property type="match status" value="1"/>
</dbReference>
<evidence type="ECO:0000256" key="1">
    <source>
        <dbReference type="ARBA" id="ARBA00022723"/>
    </source>
</evidence>
<keyword evidence="4 9" id="KW-0805">Transcription regulation</keyword>
<keyword evidence="2 8" id="KW-0863">Zinc-finger</keyword>
<evidence type="ECO:0000256" key="4">
    <source>
        <dbReference type="ARBA" id="ARBA00023015"/>
    </source>
</evidence>
<keyword evidence="6 9" id="KW-0804">Transcription</keyword>
<gene>
    <name evidence="12" type="ORF">CCACVL1_22841</name>
</gene>
<dbReference type="GO" id="GO:0005634">
    <property type="term" value="C:nucleus"/>
    <property type="evidence" value="ECO:0007669"/>
    <property type="project" value="UniProtKB-SubCell"/>
</dbReference>
<dbReference type="Pfam" id="PF23247">
    <property type="entry name" value="LRR_RPS2"/>
    <property type="match status" value="2"/>
</dbReference>
<dbReference type="STRING" id="210143.A0A1R3GWL7"/>
<keyword evidence="13" id="KW-1185">Reference proteome</keyword>
<evidence type="ECO:0000256" key="9">
    <source>
        <dbReference type="RuleBase" id="RU369094"/>
    </source>
</evidence>
<keyword evidence="3 9" id="KW-0862">Zinc</keyword>
<dbReference type="GO" id="GO:0008270">
    <property type="term" value="F:zinc ion binding"/>
    <property type="evidence" value="ECO:0007669"/>
    <property type="project" value="UniProtKB-KW"/>
</dbReference>
<dbReference type="Pfam" id="PF02701">
    <property type="entry name" value="Zn_ribbon_Dof"/>
    <property type="match status" value="1"/>
</dbReference>
<reference evidence="12 13" key="1">
    <citation type="submission" date="2013-09" db="EMBL/GenBank/DDBJ databases">
        <title>Corchorus capsularis genome sequencing.</title>
        <authorList>
            <person name="Alam M."/>
            <person name="Haque M.S."/>
            <person name="Islam M.S."/>
            <person name="Emdad E.M."/>
            <person name="Islam M.M."/>
            <person name="Ahmed B."/>
            <person name="Halim A."/>
            <person name="Hossen Q.M.M."/>
            <person name="Hossain M.Z."/>
            <person name="Ahmed R."/>
            <person name="Khan M.M."/>
            <person name="Islam R."/>
            <person name="Rashid M.M."/>
            <person name="Khan S.A."/>
            <person name="Rahman M.S."/>
            <person name="Alam M."/>
        </authorList>
    </citation>
    <scope>NUCLEOTIDE SEQUENCE [LARGE SCALE GENOMIC DNA]</scope>
    <source>
        <strain evidence="13">cv. CVL-1</strain>
        <tissue evidence="12">Whole seedling</tissue>
    </source>
</reference>
<dbReference type="GO" id="GO:0003700">
    <property type="term" value="F:DNA-binding transcription factor activity"/>
    <property type="evidence" value="ECO:0007669"/>
    <property type="project" value="UniProtKB-UniRule"/>
</dbReference>
<proteinExistence type="predicted"/>
<feature type="compositionally biased region" description="Polar residues" evidence="10">
    <location>
        <begin position="80"/>
        <end position="92"/>
    </location>
</feature>
<evidence type="ECO:0000256" key="10">
    <source>
        <dbReference type="SAM" id="MobiDB-lite"/>
    </source>
</evidence>
<dbReference type="InterPro" id="IPR032675">
    <property type="entry name" value="LRR_dom_sf"/>
</dbReference>
<dbReference type="AlphaFoldDB" id="A0A1R3GWL7"/>
<comment type="caution">
    <text evidence="12">The sequence shown here is derived from an EMBL/GenBank/DDBJ whole genome shotgun (WGS) entry which is preliminary data.</text>
</comment>
<evidence type="ECO:0000256" key="8">
    <source>
        <dbReference type="PROSITE-ProRule" id="PRU00071"/>
    </source>
</evidence>
<keyword evidence="7 8" id="KW-0539">Nucleus</keyword>
<keyword evidence="5 8" id="KW-0238">DNA-binding</keyword>
<dbReference type="InterPro" id="IPR045174">
    <property type="entry name" value="Dof"/>
</dbReference>
<evidence type="ECO:0000259" key="11">
    <source>
        <dbReference type="PROSITE" id="PS50884"/>
    </source>
</evidence>
<feature type="region of interest" description="Disordered" evidence="10">
    <location>
        <begin position="80"/>
        <end position="109"/>
    </location>
</feature>
<keyword evidence="1 9" id="KW-0479">Metal-binding</keyword>
<protein>
    <recommendedName>
        <fullName evidence="9">Dof zinc finger protein</fullName>
    </recommendedName>
</protein>
<dbReference type="Proteomes" id="UP000188268">
    <property type="component" value="Unassembled WGS sequence"/>
</dbReference>
<organism evidence="12 13">
    <name type="scientific">Corchorus capsularis</name>
    <name type="common">Jute</name>
    <dbReference type="NCBI Taxonomy" id="210143"/>
    <lineage>
        <taxon>Eukaryota</taxon>
        <taxon>Viridiplantae</taxon>
        <taxon>Streptophyta</taxon>
        <taxon>Embryophyta</taxon>
        <taxon>Tracheophyta</taxon>
        <taxon>Spermatophyta</taxon>
        <taxon>Magnoliopsida</taxon>
        <taxon>eudicotyledons</taxon>
        <taxon>Gunneridae</taxon>
        <taxon>Pentapetalae</taxon>
        <taxon>rosids</taxon>
        <taxon>malvids</taxon>
        <taxon>Malvales</taxon>
        <taxon>Malvaceae</taxon>
        <taxon>Grewioideae</taxon>
        <taxon>Apeibeae</taxon>
        <taxon>Corchorus</taxon>
    </lineage>
</organism>
<evidence type="ECO:0000256" key="6">
    <source>
        <dbReference type="ARBA" id="ARBA00023163"/>
    </source>
</evidence>
<comment type="subcellular location">
    <subcellularLocation>
        <location evidence="8 9">Nucleus</location>
    </subcellularLocation>
</comment>
<dbReference type="GO" id="GO:0003677">
    <property type="term" value="F:DNA binding"/>
    <property type="evidence" value="ECO:0007669"/>
    <property type="project" value="UniProtKB-UniRule"/>
</dbReference>
<dbReference type="Gramene" id="OMO62427">
    <property type="protein sequence ID" value="OMO62427"/>
    <property type="gene ID" value="CCACVL1_22841"/>
</dbReference>
<dbReference type="EMBL" id="AWWV01013246">
    <property type="protein sequence ID" value="OMO62427.1"/>
    <property type="molecule type" value="Genomic_DNA"/>
</dbReference>
<dbReference type="SUPFAM" id="SSF52058">
    <property type="entry name" value="L domain-like"/>
    <property type="match status" value="1"/>
</dbReference>
<dbReference type="OrthoDB" id="1741317at2759"/>
<dbReference type="Gene3D" id="3.80.10.10">
    <property type="entry name" value="Ribonuclease Inhibitor"/>
    <property type="match status" value="2"/>
</dbReference>
<feature type="region of interest" description="Disordered" evidence="10">
    <location>
        <begin position="540"/>
        <end position="579"/>
    </location>
</feature>
<dbReference type="PROSITE" id="PS50884">
    <property type="entry name" value="ZF_DOF_2"/>
    <property type="match status" value="1"/>
</dbReference>
<evidence type="ECO:0000256" key="2">
    <source>
        <dbReference type="ARBA" id="ARBA00022771"/>
    </source>
</evidence>
<feature type="domain" description="Dof-type" evidence="11">
    <location>
        <begin position="26"/>
        <end position="80"/>
    </location>
</feature>
<evidence type="ECO:0000256" key="5">
    <source>
        <dbReference type="ARBA" id="ARBA00023125"/>
    </source>
</evidence>
<evidence type="ECO:0000256" key="7">
    <source>
        <dbReference type="ARBA" id="ARBA00023242"/>
    </source>
</evidence>
<evidence type="ECO:0000313" key="12">
    <source>
        <dbReference type="EMBL" id="OMO62427.1"/>
    </source>
</evidence>
<evidence type="ECO:0000256" key="3">
    <source>
        <dbReference type="ARBA" id="ARBA00022833"/>
    </source>
</evidence>
<dbReference type="PANTHER" id="PTHR31992">
    <property type="entry name" value="DOF ZINC FINGER PROTEIN DOF1.4-RELATED"/>
    <property type="match status" value="1"/>
</dbReference>
<comment type="function">
    <text evidence="9">Transcription factor that binds specifically to a 5'-AA[AG]G-3' consensus core sequence.</text>
</comment>
<evidence type="ECO:0000313" key="13">
    <source>
        <dbReference type="Proteomes" id="UP000188268"/>
    </source>
</evidence>
<name>A0A1R3GWL7_COCAP</name>
<feature type="region of interest" description="Disordered" evidence="10">
    <location>
        <begin position="1"/>
        <end position="27"/>
    </location>
</feature>
<dbReference type="PROSITE" id="PS01361">
    <property type="entry name" value="ZF_DOF_1"/>
    <property type="match status" value="1"/>
</dbReference>
<dbReference type="InterPro" id="IPR003851">
    <property type="entry name" value="Znf_Dof"/>
</dbReference>